<evidence type="ECO:0000256" key="8">
    <source>
        <dbReference type="ARBA" id="ARBA00029440"/>
    </source>
</evidence>
<dbReference type="InterPro" id="IPR013785">
    <property type="entry name" value="Aldolase_TIM"/>
</dbReference>
<dbReference type="OMA" id="KSWDFHV"/>
<dbReference type="RefSeq" id="XP_003060255.1">
    <property type="nucleotide sequence ID" value="XM_003060209.1"/>
</dbReference>
<dbReference type="InterPro" id="IPR013709">
    <property type="entry name" value="2-isopropylmalate_synth_dimer"/>
</dbReference>
<keyword evidence="6" id="KW-0808">Transferase</keyword>
<comment type="pathway">
    <text evidence="8">Amino-acid biosynthesis.</text>
</comment>
<dbReference type="PROSITE" id="PS50991">
    <property type="entry name" value="PYR_CT"/>
    <property type="match status" value="1"/>
</dbReference>
<dbReference type="STRING" id="564608.C1MYB9"/>
<dbReference type="InterPro" id="IPR000891">
    <property type="entry name" value="PYR_CT"/>
</dbReference>
<dbReference type="KEGG" id="mpp:MICPUCDRAFT_47814"/>
<dbReference type="eggNOG" id="KOG2367">
    <property type="taxonomic scope" value="Eukaryota"/>
</dbReference>
<dbReference type="Pfam" id="PF00682">
    <property type="entry name" value="HMGL-like"/>
    <property type="match status" value="1"/>
</dbReference>
<keyword evidence="7" id="KW-0100">Branched-chain amino acid biosynthesis</keyword>
<keyword evidence="5" id="KW-0412">Isoleucine biosynthesis</keyword>
<evidence type="ECO:0000256" key="1">
    <source>
        <dbReference type="ARBA" id="ARBA00000064"/>
    </source>
</evidence>
<dbReference type="InterPro" id="IPR005675">
    <property type="entry name" value="Citramal_synthase"/>
</dbReference>
<evidence type="ECO:0000256" key="5">
    <source>
        <dbReference type="ARBA" id="ARBA00022624"/>
    </source>
</evidence>
<dbReference type="GeneID" id="9685988"/>
<dbReference type="Proteomes" id="UP000001876">
    <property type="component" value="Unassembled WGS sequence"/>
</dbReference>
<dbReference type="InterPro" id="IPR036230">
    <property type="entry name" value="LeuA_allosteric_dom_sf"/>
</dbReference>
<dbReference type="SMART" id="SM00917">
    <property type="entry name" value="LeuA_dimer"/>
    <property type="match status" value="1"/>
</dbReference>
<dbReference type="GO" id="GO:0003852">
    <property type="term" value="F:2-isopropylmalate synthase activity"/>
    <property type="evidence" value="ECO:0007669"/>
    <property type="project" value="UniProtKB-EC"/>
</dbReference>
<feature type="domain" description="Pyruvate carboxyltransferase" evidence="10">
    <location>
        <begin position="72"/>
        <end position="409"/>
    </location>
</feature>
<feature type="region of interest" description="Disordered" evidence="9">
    <location>
        <begin position="118"/>
        <end position="143"/>
    </location>
</feature>
<comment type="catalytic activity">
    <reaction evidence="1">
        <text>3-methyl-2-oxobutanoate + acetyl-CoA + H2O = (2S)-2-isopropylmalate + CoA + H(+)</text>
        <dbReference type="Rhea" id="RHEA:21524"/>
        <dbReference type="ChEBI" id="CHEBI:1178"/>
        <dbReference type="ChEBI" id="CHEBI:11851"/>
        <dbReference type="ChEBI" id="CHEBI:15377"/>
        <dbReference type="ChEBI" id="CHEBI:15378"/>
        <dbReference type="ChEBI" id="CHEBI:57287"/>
        <dbReference type="ChEBI" id="CHEBI:57288"/>
        <dbReference type="EC" id="2.3.3.13"/>
    </reaction>
</comment>
<sequence>MAMPLPVAAATPCATATATTRATRGGSGPRAFARDRSRRAIAPSSSLVLRVTRRSATAAAAAANGDAAPRRVDIYDTTLRDGSQQARPTNPPPPPPRTSERVHIVSVVASIRTPGIESESRASLTERMTDGLTRSPPTPPRARARTLQVGISLTCDDKLEVASHLVSLGVSHIEGGYPGSNPKDVEFFNRWDSSGLAKAAEARGTKLCAFGMTRRKGVEAKDDEGLNALVRCVAPCACIVAKAWDEQCERVLGVSGEENLAMITDSVSYLVERGKEVLVDCEHFYDGHAANGEFAMRCAVAAAEAGATHVVLCDTNGGTLPWVVEEKTRAVVDALKKSSNPSCRVGVHTHNDTALAVANSLAGVRGGASMVQGCVNGYGERTGNADVLVVAANLELKMGVTALPPGGVAKLTATAAAVAKACKQPLEARQPYVGSSAFAHKGGLHVAALAKMPSSYNHVVPGTVGNAARSVVSELSGRGNVLSAAVAAGREVSKDTAGIVLAQIKELESKGFVLEDAGASVDILFQRAAAGYRAPFNVLEFNVSASNNAFGGVVTAEGMEDAKDLDFVDDDFAPDDEDEDAAWRATSLRRESGYKRGTVSVNQVVVKVELLEYDDDDDATADSKPSAAKAIRSSRRRTKLCVAEGNGPVNALANALQLALNERFPQLKRIHLVDYQVDLLSSEGTSAAVTRVTMDFVDRGGGGTWRTVGAHASIIEASFRALVDGMEYGIAQCGADGCVVGEVGVEAREGAPETTAR</sequence>
<evidence type="ECO:0000256" key="2">
    <source>
        <dbReference type="ARBA" id="ARBA00006154"/>
    </source>
</evidence>
<evidence type="ECO:0000313" key="11">
    <source>
        <dbReference type="EMBL" id="EEH55024.1"/>
    </source>
</evidence>
<evidence type="ECO:0000256" key="7">
    <source>
        <dbReference type="ARBA" id="ARBA00023304"/>
    </source>
</evidence>
<evidence type="ECO:0000313" key="12">
    <source>
        <dbReference type="Proteomes" id="UP000001876"/>
    </source>
</evidence>
<comment type="similarity">
    <text evidence="2">Belongs to the alpha-IPM synthase/homocitrate synthase family.</text>
</comment>
<dbReference type="GO" id="GO:0009097">
    <property type="term" value="P:isoleucine biosynthetic process"/>
    <property type="evidence" value="ECO:0007669"/>
    <property type="project" value="UniProtKB-KW"/>
</dbReference>
<dbReference type="Gene3D" id="1.10.238.260">
    <property type="match status" value="1"/>
</dbReference>
<accession>C1MYB9</accession>
<dbReference type="InterPro" id="IPR054691">
    <property type="entry name" value="LeuA/HCS_post-cat"/>
</dbReference>
<evidence type="ECO:0000256" key="6">
    <source>
        <dbReference type="ARBA" id="ARBA00022679"/>
    </source>
</evidence>
<evidence type="ECO:0000256" key="9">
    <source>
        <dbReference type="SAM" id="MobiDB-lite"/>
    </source>
</evidence>
<evidence type="ECO:0000256" key="3">
    <source>
        <dbReference type="ARBA" id="ARBA00012973"/>
    </source>
</evidence>
<keyword evidence="4" id="KW-0028">Amino-acid biosynthesis</keyword>
<dbReference type="Gene3D" id="3.20.20.70">
    <property type="entry name" value="Aldolase class I"/>
    <property type="match status" value="1"/>
</dbReference>
<organism evidence="12">
    <name type="scientific">Micromonas pusilla (strain CCMP1545)</name>
    <name type="common">Picoplanktonic green alga</name>
    <dbReference type="NCBI Taxonomy" id="564608"/>
    <lineage>
        <taxon>Eukaryota</taxon>
        <taxon>Viridiplantae</taxon>
        <taxon>Chlorophyta</taxon>
        <taxon>Mamiellophyceae</taxon>
        <taxon>Mamiellales</taxon>
        <taxon>Mamiellaceae</taxon>
        <taxon>Micromonas</taxon>
    </lineage>
</organism>
<evidence type="ECO:0000256" key="4">
    <source>
        <dbReference type="ARBA" id="ARBA00022605"/>
    </source>
</evidence>
<dbReference type="AlphaFoldDB" id="C1MYB9"/>
<gene>
    <name evidence="11" type="ORF">MICPUCDRAFT_47814</name>
</gene>
<dbReference type="Pfam" id="PF22617">
    <property type="entry name" value="HCS_D2"/>
    <property type="match status" value="1"/>
</dbReference>
<name>C1MYB9_MICPC</name>
<protein>
    <recommendedName>
        <fullName evidence="3">2-isopropylmalate synthase</fullName>
        <ecNumber evidence="3">2.3.3.13</ecNumber>
    </recommendedName>
</protein>
<dbReference type="PANTHER" id="PTHR43538">
    <property type="entry name" value="ALPHA-IPM SYNTHASE/HOMOCITRATE SYNTHASE"/>
    <property type="match status" value="1"/>
</dbReference>
<feature type="region of interest" description="Disordered" evidence="9">
    <location>
        <begin position="79"/>
        <end position="99"/>
    </location>
</feature>
<dbReference type="OrthoDB" id="2015253at2759"/>
<proteinExistence type="inferred from homology"/>
<dbReference type="GO" id="GO:0009098">
    <property type="term" value="P:L-leucine biosynthetic process"/>
    <property type="evidence" value="ECO:0007669"/>
    <property type="project" value="InterPro"/>
</dbReference>
<dbReference type="EC" id="2.3.3.13" evidence="3"/>
<dbReference type="PANTHER" id="PTHR43538:SF1">
    <property type="entry name" value="(R)-CITRAMALATE SYNTHASE"/>
    <property type="match status" value="1"/>
</dbReference>
<dbReference type="EMBL" id="GG663742">
    <property type="protein sequence ID" value="EEH55024.1"/>
    <property type="molecule type" value="Genomic_DNA"/>
</dbReference>
<dbReference type="Pfam" id="PF08502">
    <property type="entry name" value="LeuA_dimer"/>
    <property type="match status" value="1"/>
</dbReference>
<reference evidence="11 12" key="1">
    <citation type="journal article" date="2009" name="Science">
        <title>Green evolution and dynamic adaptations revealed by genomes of the marine picoeukaryotes Micromonas.</title>
        <authorList>
            <person name="Worden A.Z."/>
            <person name="Lee J.H."/>
            <person name="Mock T."/>
            <person name="Rouze P."/>
            <person name="Simmons M.P."/>
            <person name="Aerts A.L."/>
            <person name="Allen A.E."/>
            <person name="Cuvelier M.L."/>
            <person name="Derelle E."/>
            <person name="Everett M.V."/>
            <person name="Foulon E."/>
            <person name="Grimwood J."/>
            <person name="Gundlach H."/>
            <person name="Henrissat B."/>
            <person name="Napoli C."/>
            <person name="McDonald S.M."/>
            <person name="Parker M.S."/>
            <person name="Rombauts S."/>
            <person name="Salamov A."/>
            <person name="Von Dassow P."/>
            <person name="Badger J.H."/>
            <person name="Coutinho P.M."/>
            <person name="Demir E."/>
            <person name="Dubchak I."/>
            <person name="Gentemann C."/>
            <person name="Eikrem W."/>
            <person name="Gready J.E."/>
            <person name="John U."/>
            <person name="Lanier W."/>
            <person name="Lindquist E.A."/>
            <person name="Lucas S."/>
            <person name="Mayer K.F."/>
            <person name="Moreau H."/>
            <person name="Not F."/>
            <person name="Otillar R."/>
            <person name="Panaud O."/>
            <person name="Pangilinan J."/>
            <person name="Paulsen I."/>
            <person name="Piegu B."/>
            <person name="Poliakov A."/>
            <person name="Robbens S."/>
            <person name="Schmutz J."/>
            <person name="Toulza E."/>
            <person name="Wyss T."/>
            <person name="Zelensky A."/>
            <person name="Zhou K."/>
            <person name="Armbrust E.V."/>
            <person name="Bhattacharya D."/>
            <person name="Goodenough U.W."/>
            <person name="Van de Peer Y."/>
            <person name="Grigoriev I.V."/>
        </authorList>
    </citation>
    <scope>NUCLEOTIDE SEQUENCE [LARGE SCALE GENOMIC DNA]</scope>
    <source>
        <strain evidence="11 12">CCMP1545</strain>
    </source>
</reference>
<evidence type="ECO:0000259" key="10">
    <source>
        <dbReference type="PROSITE" id="PS50991"/>
    </source>
</evidence>
<feature type="region of interest" description="Disordered" evidence="9">
    <location>
        <begin position="1"/>
        <end position="39"/>
    </location>
</feature>
<keyword evidence="12" id="KW-1185">Reference proteome</keyword>
<feature type="compositionally biased region" description="Low complexity" evidence="9">
    <location>
        <begin position="1"/>
        <end position="24"/>
    </location>
</feature>
<dbReference type="Gene3D" id="3.30.160.270">
    <property type="match status" value="1"/>
</dbReference>
<dbReference type="SUPFAM" id="SSF51569">
    <property type="entry name" value="Aldolase"/>
    <property type="match status" value="1"/>
</dbReference>
<dbReference type="SUPFAM" id="SSF110921">
    <property type="entry name" value="2-isopropylmalate synthase LeuA, allosteric (dimerisation) domain"/>
    <property type="match status" value="1"/>
</dbReference>